<dbReference type="Pfam" id="PF06645">
    <property type="entry name" value="SPC12"/>
    <property type="match status" value="1"/>
</dbReference>
<evidence type="ECO:0000256" key="6">
    <source>
        <dbReference type="ARBA" id="ARBA00023136"/>
    </source>
</evidence>
<dbReference type="InterPro" id="IPR019410">
    <property type="entry name" value="Methyltransf_16"/>
</dbReference>
<evidence type="ECO:0000256" key="2">
    <source>
        <dbReference type="ARBA" id="ARBA00005245"/>
    </source>
</evidence>
<keyword evidence="4" id="KW-0256">Endoplasmic reticulum</keyword>
<name>A0ABQ8SE65_PERAM</name>
<evidence type="ECO:0000313" key="10">
    <source>
        <dbReference type="Proteomes" id="UP001148838"/>
    </source>
</evidence>
<dbReference type="PANTHER" id="PTHR45904">
    <property type="entry name" value="TRNA (URACIL-5-)-METHYLTRANSFERASE"/>
    <property type="match status" value="1"/>
</dbReference>
<comment type="caution">
    <text evidence="9">The sequence shown here is derived from an EMBL/GenBank/DDBJ whole genome shotgun (WGS) entry which is preliminary data.</text>
</comment>
<dbReference type="Pfam" id="PF10294">
    <property type="entry name" value="Methyltransf_16"/>
    <property type="match status" value="1"/>
</dbReference>
<dbReference type="Proteomes" id="UP001148838">
    <property type="component" value="Unassembled WGS sequence"/>
</dbReference>
<evidence type="ECO:0000256" key="7">
    <source>
        <dbReference type="SAM" id="MobiDB-lite"/>
    </source>
</evidence>
<dbReference type="Gene3D" id="2.40.50.1070">
    <property type="match status" value="1"/>
</dbReference>
<reference evidence="9 10" key="1">
    <citation type="journal article" date="2022" name="Allergy">
        <title>Genome assembly and annotation of Periplaneta americana reveal a comprehensive cockroach allergen profile.</title>
        <authorList>
            <person name="Wang L."/>
            <person name="Xiong Q."/>
            <person name="Saelim N."/>
            <person name="Wang L."/>
            <person name="Nong W."/>
            <person name="Wan A.T."/>
            <person name="Shi M."/>
            <person name="Liu X."/>
            <person name="Cao Q."/>
            <person name="Hui J.H.L."/>
            <person name="Sookrung N."/>
            <person name="Leung T.F."/>
            <person name="Tungtrongchitr A."/>
            <person name="Tsui S.K.W."/>
        </authorList>
    </citation>
    <scope>NUCLEOTIDE SEQUENCE [LARGE SCALE GENOMIC DNA]</scope>
    <source>
        <strain evidence="9">PWHHKU_190912</strain>
    </source>
</reference>
<dbReference type="PANTHER" id="PTHR45904:SF2">
    <property type="entry name" value="TRNA (URACIL-5-)-METHYLTRANSFERASE HOMOLOG A"/>
    <property type="match status" value="1"/>
</dbReference>
<accession>A0ABQ8SE65</accession>
<comment type="similarity">
    <text evidence="2">Belongs to the SPCS1 family.</text>
</comment>
<feature type="transmembrane region" description="Helical" evidence="8">
    <location>
        <begin position="426"/>
        <end position="447"/>
    </location>
</feature>
<evidence type="ECO:0000256" key="8">
    <source>
        <dbReference type="SAM" id="Phobius"/>
    </source>
</evidence>
<organism evidence="9 10">
    <name type="scientific">Periplaneta americana</name>
    <name type="common">American cockroach</name>
    <name type="synonym">Blatta americana</name>
    <dbReference type="NCBI Taxonomy" id="6978"/>
    <lineage>
        <taxon>Eukaryota</taxon>
        <taxon>Metazoa</taxon>
        <taxon>Ecdysozoa</taxon>
        <taxon>Arthropoda</taxon>
        <taxon>Hexapoda</taxon>
        <taxon>Insecta</taxon>
        <taxon>Pterygota</taxon>
        <taxon>Neoptera</taxon>
        <taxon>Polyneoptera</taxon>
        <taxon>Dictyoptera</taxon>
        <taxon>Blattodea</taxon>
        <taxon>Blattoidea</taxon>
        <taxon>Blattidae</taxon>
        <taxon>Blattinae</taxon>
        <taxon>Periplaneta</taxon>
    </lineage>
</organism>
<keyword evidence="5 8" id="KW-1133">Transmembrane helix</keyword>
<dbReference type="CDD" id="cd02440">
    <property type="entry name" value="AdoMet_MTases"/>
    <property type="match status" value="1"/>
</dbReference>
<protein>
    <recommendedName>
        <fullName evidence="11">Microsomal signal peptidase 12 kDa subunit</fullName>
    </recommendedName>
</protein>
<gene>
    <name evidence="9" type="ORF">ANN_20690</name>
</gene>
<keyword evidence="6 8" id="KW-0472">Membrane</keyword>
<evidence type="ECO:0000256" key="3">
    <source>
        <dbReference type="ARBA" id="ARBA00022692"/>
    </source>
</evidence>
<dbReference type="InterPro" id="IPR009542">
    <property type="entry name" value="Spc1/SPCS1"/>
</dbReference>
<feature type="region of interest" description="Disordered" evidence="7">
    <location>
        <begin position="450"/>
        <end position="474"/>
    </location>
</feature>
<dbReference type="SUPFAM" id="SSF53335">
    <property type="entry name" value="S-adenosyl-L-methionine-dependent methyltransferases"/>
    <property type="match status" value="1"/>
</dbReference>
<dbReference type="InterPro" id="IPR045850">
    <property type="entry name" value="TRM2_met"/>
</dbReference>
<keyword evidence="10" id="KW-1185">Reference proteome</keyword>
<dbReference type="InterPro" id="IPR029063">
    <property type="entry name" value="SAM-dependent_MTases_sf"/>
</dbReference>
<evidence type="ECO:0008006" key="11">
    <source>
        <dbReference type="Google" id="ProtNLM"/>
    </source>
</evidence>
<comment type="subcellular location">
    <subcellularLocation>
        <location evidence="1">Endoplasmic reticulum membrane</location>
        <topology evidence="1">Multi-pass membrane protein</topology>
    </subcellularLocation>
</comment>
<sequence>MGGTEKNFHYATLDSSFDVGLNPSQFKFYLSVPLWWPTLVLCHRICDSGTMPEYTEVYSLRQVFEKAVLASKVPDSNDNYRFWHELIVRTNQAEELMVVVFVQCLREVAQDRMIRLNEELKEFFENGEGKDCRVVSVYTKVTDTYVEHATRVAQPLTLAMGSPYLEETVVGLKFQLLPSLHFWNNLYAAEVVCKAVEELLAPTKRISVLEVGCGLGLIGMYLAKSAGELLCIDEEHFIEEAKKNAALNNITECQYFGGKPEELLPIVATKITFNKACAVVISSSRHFSTCAKALKELRKIEQLKRVVLVTEMFYPRFTPIMTLSKPSIANGMGNPFFPVRAIPVDLKPSAKGTKRQEDNELLTLRPQQKGVDYRILGLNELLQAEFSGSDFDGQRRAEKLSRIIVTLFGVVGLVWGYIIQQFSQTVYILGAGFALASIVTIPPWPMYRRKPLQWQKPRPESDTSEQPTKSKKKK</sequence>
<feature type="transmembrane region" description="Helical" evidence="8">
    <location>
        <begin position="403"/>
        <end position="420"/>
    </location>
</feature>
<dbReference type="Gene3D" id="3.40.50.150">
    <property type="entry name" value="Vaccinia Virus protein VP39"/>
    <property type="match status" value="1"/>
</dbReference>
<evidence type="ECO:0000256" key="4">
    <source>
        <dbReference type="ARBA" id="ARBA00022824"/>
    </source>
</evidence>
<proteinExistence type="inferred from homology"/>
<keyword evidence="3 8" id="KW-0812">Transmembrane</keyword>
<evidence type="ECO:0000256" key="1">
    <source>
        <dbReference type="ARBA" id="ARBA00004477"/>
    </source>
</evidence>
<evidence type="ECO:0000313" key="9">
    <source>
        <dbReference type="EMBL" id="KAJ4432076.1"/>
    </source>
</evidence>
<evidence type="ECO:0000256" key="5">
    <source>
        <dbReference type="ARBA" id="ARBA00022989"/>
    </source>
</evidence>
<dbReference type="EMBL" id="JAJSOF020000029">
    <property type="protein sequence ID" value="KAJ4432076.1"/>
    <property type="molecule type" value="Genomic_DNA"/>
</dbReference>